<accession>A0A0J1IR10</accession>
<gene>
    <name evidence="1" type="ORF">ABW02_01190</name>
</gene>
<proteinExistence type="predicted"/>
<evidence type="ECO:0000313" key="1">
    <source>
        <dbReference type="EMBL" id="KLV28389.1"/>
    </source>
</evidence>
<comment type="caution">
    <text evidence="1">The sequence shown here is derived from an EMBL/GenBank/DDBJ whole genome shotgun (WGS) entry which is preliminary data.</text>
</comment>
<dbReference type="GeneID" id="56349239"/>
<dbReference type="EMBL" id="LDPH01000001">
    <property type="protein sequence ID" value="KLV28389.1"/>
    <property type="molecule type" value="Genomic_DNA"/>
</dbReference>
<name>A0A0J1IR10_NIACI</name>
<protein>
    <submittedName>
        <fullName evidence="1">Uncharacterized protein</fullName>
    </submittedName>
</protein>
<organism evidence="1 2">
    <name type="scientific">Niallia circulans</name>
    <name type="common">Bacillus circulans</name>
    <dbReference type="NCBI Taxonomy" id="1397"/>
    <lineage>
        <taxon>Bacteria</taxon>
        <taxon>Bacillati</taxon>
        <taxon>Bacillota</taxon>
        <taxon>Bacilli</taxon>
        <taxon>Bacillales</taxon>
        <taxon>Bacillaceae</taxon>
        <taxon>Niallia</taxon>
    </lineage>
</organism>
<keyword evidence="2" id="KW-1185">Reference proteome</keyword>
<evidence type="ECO:0000313" key="2">
    <source>
        <dbReference type="Proteomes" id="UP000036045"/>
    </source>
</evidence>
<dbReference type="PATRIC" id="fig|1397.4.peg.258"/>
<dbReference type="AlphaFoldDB" id="A0A0J1IR10"/>
<dbReference type="RefSeq" id="WP_047940083.1">
    <property type="nucleotide sequence ID" value="NZ_CP053989.1"/>
</dbReference>
<sequence>MEENAIREIQREIDIVIAFLLLTGQITLTRVYFGPGYFGVTVGGPLTGANRLESINDNPLGNFTLDIIDIIIAVLILKDEINLVGLFVASDARFSLSISGPLFGREKVVPVTKFLKKNQKEFNAIVSDNYFLDDEFIKALKRMK</sequence>
<dbReference type="OrthoDB" id="2382365at2"/>
<reference evidence="1 2" key="1">
    <citation type="submission" date="2015-05" db="EMBL/GenBank/DDBJ databases">
        <title>Whole genome sequence and identification of bacterial endophytes from Costus igneus.</title>
        <authorList>
            <person name="Lee Y.P."/>
            <person name="Gan H.M."/>
            <person name="Eng W."/>
            <person name="Wheatley M.S."/>
            <person name="Caraballo A."/>
            <person name="Polter S."/>
            <person name="Savka M.A."/>
            <person name="Hudson A.O."/>
        </authorList>
    </citation>
    <scope>NUCLEOTIDE SEQUENCE [LARGE SCALE GENOMIC DNA]</scope>
    <source>
        <strain evidence="1 2">RIT379</strain>
    </source>
</reference>
<dbReference type="Proteomes" id="UP000036045">
    <property type="component" value="Unassembled WGS sequence"/>
</dbReference>